<dbReference type="GO" id="GO:0046872">
    <property type="term" value="F:metal ion binding"/>
    <property type="evidence" value="ECO:0007669"/>
    <property type="project" value="UniProtKB-KW"/>
</dbReference>
<dbReference type="AlphaFoldDB" id="A0A6A8LQZ8"/>
<evidence type="ECO:0000256" key="1">
    <source>
        <dbReference type="ARBA" id="ARBA00022723"/>
    </source>
</evidence>
<evidence type="ECO:0000313" key="6">
    <source>
        <dbReference type="Proteomes" id="UP000467635"/>
    </source>
</evidence>
<dbReference type="SUPFAM" id="SSF54593">
    <property type="entry name" value="Glyoxalase/Bleomycin resistance protein/Dihydroxybiphenyl dioxygenase"/>
    <property type="match status" value="1"/>
</dbReference>
<gene>
    <name evidence="4" type="ORF">GKC33_00780</name>
    <name evidence="3" type="ORF">GKC34_05835</name>
</gene>
<evidence type="ECO:0000313" key="5">
    <source>
        <dbReference type="Proteomes" id="UP000437575"/>
    </source>
</evidence>
<evidence type="ECO:0000259" key="2">
    <source>
        <dbReference type="PROSITE" id="PS51819"/>
    </source>
</evidence>
<reference evidence="5 6" key="1">
    <citation type="submission" date="2019-11" db="EMBL/GenBank/DDBJ databases">
        <title>Draft Genome Sequence of Plant Growth-Promoting Rhizosphere-Associated Bacteria.</title>
        <authorList>
            <person name="Vasilyev I.Y."/>
            <person name="Radchenko V."/>
            <person name="Ilnitskaya E.V."/>
        </authorList>
    </citation>
    <scope>NUCLEOTIDE SEQUENCE [LARGE SCALE GENOMIC DNA]</scope>
    <source>
        <strain evidence="4 6">VRA_01-1sq_f</strain>
        <strain evidence="3 5">VRA_1sq_f</strain>
    </source>
</reference>
<evidence type="ECO:0000313" key="4">
    <source>
        <dbReference type="EMBL" id="MSE07298.1"/>
    </source>
</evidence>
<dbReference type="PANTHER" id="PTHR36113:SF6">
    <property type="entry name" value="FOSFOMYCIN RESISTANCE PROTEIN FOSX"/>
    <property type="match status" value="1"/>
</dbReference>
<dbReference type="PANTHER" id="PTHR36113">
    <property type="entry name" value="LYASE, PUTATIVE-RELATED-RELATED"/>
    <property type="match status" value="1"/>
</dbReference>
<dbReference type="CDD" id="cd08352">
    <property type="entry name" value="VOC_Bs_YwkD_like"/>
    <property type="match status" value="1"/>
</dbReference>
<dbReference type="EMBL" id="WKKX01000014">
    <property type="protein sequence ID" value="MSE07298.1"/>
    <property type="molecule type" value="Genomic_DNA"/>
</dbReference>
<dbReference type="Pfam" id="PF00903">
    <property type="entry name" value="Glyoxalase"/>
    <property type="match status" value="1"/>
</dbReference>
<comment type="caution">
    <text evidence="3">The sequence shown here is derived from an EMBL/GenBank/DDBJ whole genome shotgun (WGS) entry which is preliminary data.</text>
</comment>
<dbReference type="InterPro" id="IPR004360">
    <property type="entry name" value="Glyas_Fos-R_dOase_dom"/>
</dbReference>
<dbReference type="InterPro" id="IPR029068">
    <property type="entry name" value="Glyas_Bleomycin-R_OHBP_Dase"/>
</dbReference>
<dbReference type="InterPro" id="IPR037478">
    <property type="entry name" value="YwkD-like_dom"/>
</dbReference>
<feature type="domain" description="VOC" evidence="2">
    <location>
        <begin position="5"/>
        <end position="127"/>
    </location>
</feature>
<keyword evidence="1" id="KW-0479">Metal-binding</keyword>
<dbReference type="InterPro" id="IPR037523">
    <property type="entry name" value="VOC_core"/>
</dbReference>
<dbReference type="InterPro" id="IPR051332">
    <property type="entry name" value="Fosfomycin_Res_Enzymes"/>
</dbReference>
<dbReference type="Proteomes" id="UP000437575">
    <property type="component" value="Unassembled WGS sequence"/>
</dbReference>
<dbReference type="EMBL" id="WKKZ01000207">
    <property type="protein sequence ID" value="MSE05352.1"/>
    <property type="molecule type" value="Genomic_DNA"/>
</dbReference>
<dbReference type="PROSITE" id="PS51819">
    <property type="entry name" value="VOC"/>
    <property type="match status" value="1"/>
</dbReference>
<sequence>MDFSKVHHIAIIGTDFEEMKGFYVDKLGFTLLDKHVRPEKNDILFNVGFGEMVLEIFIKKDAPVRPTYPEAKGLRHLAFRVDSVEETVRELTAKGVECETIRNDTFNGKAMTFFYDPAGTPLEIHESTEPPTLVGGL</sequence>
<dbReference type="RefSeq" id="WP_340852845.1">
    <property type="nucleotide sequence ID" value="NZ_JBBPDY010000029.1"/>
</dbReference>
<name>A0A6A8LQZ8_9LACO</name>
<dbReference type="Gene3D" id="3.10.180.10">
    <property type="entry name" value="2,3-Dihydroxybiphenyl 1,2-Dioxygenase, domain 1"/>
    <property type="match status" value="1"/>
</dbReference>
<accession>A0A6A8LQZ8</accession>
<dbReference type="Proteomes" id="UP000467635">
    <property type="component" value="Unassembled WGS sequence"/>
</dbReference>
<protein>
    <submittedName>
        <fullName evidence="3">VOC family protein</fullName>
    </submittedName>
</protein>
<organism evidence="3 5">
    <name type="scientific">Ligilactobacillus salivarius</name>
    <dbReference type="NCBI Taxonomy" id="1624"/>
    <lineage>
        <taxon>Bacteria</taxon>
        <taxon>Bacillati</taxon>
        <taxon>Bacillota</taxon>
        <taxon>Bacilli</taxon>
        <taxon>Lactobacillales</taxon>
        <taxon>Lactobacillaceae</taxon>
        <taxon>Ligilactobacillus</taxon>
    </lineage>
</organism>
<evidence type="ECO:0000313" key="3">
    <source>
        <dbReference type="EMBL" id="MSE05352.1"/>
    </source>
</evidence>
<proteinExistence type="predicted"/>